<dbReference type="Gene3D" id="2.60.40.1080">
    <property type="match status" value="2"/>
</dbReference>
<evidence type="ECO:0000313" key="8">
    <source>
        <dbReference type="Proteomes" id="UP001446032"/>
    </source>
</evidence>
<dbReference type="RefSeq" id="WP_349077578.1">
    <property type="nucleotide sequence ID" value="NZ_JBBMEI010000005.1"/>
</dbReference>
<organism evidence="7 8">
    <name type="scientific">Blautia intestinihominis</name>
    <dbReference type="NCBI Taxonomy" id="3133152"/>
    <lineage>
        <taxon>Bacteria</taxon>
        <taxon>Bacillati</taxon>
        <taxon>Bacillota</taxon>
        <taxon>Clostridia</taxon>
        <taxon>Lachnospirales</taxon>
        <taxon>Lachnospiraceae</taxon>
        <taxon>Blautia</taxon>
    </lineage>
</organism>
<evidence type="ECO:0000256" key="4">
    <source>
        <dbReference type="SAM" id="MobiDB-lite"/>
    </source>
</evidence>
<keyword evidence="2" id="KW-0677">Repeat</keyword>
<dbReference type="Gene3D" id="3.40.33.10">
    <property type="entry name" value="CAP"/>
    <property type="match status" value="1"/>
</dbReference>
<reference evidence="7 8" key="1">
    <citation type="submission" date="2024-03" db="EMBL/GenBank/DDBJ databases">
        <title>Human intestinal bacterial collection.</title>
        <authorList>
            <person name="Pauvert C."/>
            <person name="Hitch T.C.A."/>
            <person name="Clavel T."/>
        </authorList>
    </citation>
    <scope>NUCLEOTIDE SEQUENCE [LARGE SCALE GENOMIC DNA]</scope>
    <source>
        <strain evidence="7 8">CLA-AA-H95</strain>
    </source>
</reference>
<protein>
    <submittedName>
        <fullName evidence="7">Ig-like domain-containing protein</fullName>
    </submittedName>
</protein>
<comment type="caution">
    <text evidence="7">The sequence shown here is derived from an EMBL/GenBank/DDBJ whole genome shotgun (WGS) entry which is preliminary data.</text>
</comment>
<accession>A0ABV1AJA8</accession>
<dbReference type="Proteomes" id="UP001446032">
    <property type="component" value="Unassembled WGS sequence"/>
</dbReference>
<dbReference type="SMART" id="SM00635">
    <property type="entry name" value="BID_2"/>
    <property type="match status" value="2"/>
</dbReference>
<feature type="domain" description="BIG2" evidence="6">
    <location>
        <begin position="962"/>
        <end position="1040"/>
    </location>
</feature>
<proteinExistence type="predicted"/>
<feature type="chain" id="PRO_5045453415" evidence="5">
    <location>
        <begin position="20"/>
        <end position="1042"/>
    </location>
</feature>
<dbReference type="PANTHER" id="PTHR24399">
    <property type="entry name" value="ZINC FINGER AND BTB DOMAIN-CONTAINING"/>
    <property type="match status" value="1"/>
</dbReference>
<keyword evidence="3" id="KW-0862">Zinc</keyword>
<feature type="domain" description="BIG2" evidence="6">
    <location>
        <begin position="877"/>
        <end position="956"/>
    </location>
</feature>
<feature type="compositionally biased region" description="Acidic residues" evidence="4">
    <location>
        <begin position="35"/>
        <end position="97"/>
    </location>
</feature>
<dbReference type="Gene3D" id="1.20.50.40">
    <property type="match status" value="2"/>
</dbReference>
<evidence type="ECO:0000256" key="2">
    <source>
        <dbReference type="ARBA" id="ARBA00022737"/>
    </source>
</evidence>
<evidence type="ECO:0000256" key="3">
    <source>
        <dbReference type="ARBA" id="ARBA00022833"/>
    </source>
</evidence>
<keyword evidence="8" id="KW-1185">Reference proteome</keyword>
<name>A0ABV1AJA8_9FIRM</name>
<sequence length="1042" mass="113869">MKKKIIGILLAVTLTVSQAGIVVYAEDVTWEDEFTQMDEADESETPEADVTWDGESEISETEDDEEQVEVTEEDTEAGEEETNTETEESPVSEEESLFSDGVGELFSSGDTIVYDADEMEPFKSRTLKEVADEYAKARYAGATYSNSDSSTWYQEPCSTSAPYAAGVLTQDTHTAMTAMTNFYRWLSGLNSLKNSSTHSDSLQVQALVRNFEFSHWVSDSSKPADMSDEMWNAGAPCRHNILARGYTPQGAITGWMNEGYSLRSQSWDTTGHRYALIEASLSDVQYGFSGGIAIGAGVASGNTSDLPFSAFPAPGYMPSRLVSPSSSAWSVRINKNTLKIADSTKVTAVITNLNTGNSYECTKENGKLRVSGVEIDMVQPSDYSGSRYTDSYRVQITGLQDAATGSEAQISYTTRFADITEEMPSYVTSVTADAREYVIYKTMDNIESIKKVAAILPKQVWATAESGKKIRVSVKGEWEINEADKCFVNSADPSGLPENITDKNHLLDEVKVPYKISDDYYDSYNTLYISPQKVKEGENIELGVYRTNISTDTSQIYKLTAKEDGTYSAVKKYDSSESPEFDKEASDASVYSATHIYKKSGVTLDDAGEYISVYYSSSSQSRIYVCRATKTLEVEHTHTWDEGKITKEATCTQKGEKTYTCSACGATKTEEIPLSEHKEVKDAAVESTCTKAGKTEGSHCSVCGKILKEQKETPLKDHTWDEGKITKEATCTQKGEKTYTCSACGATKTEEIPLSEHKEVKDAAVESTCTKAGKTEGSHCSVCGKILKEQKDTPLKDHTWDEGKITTASTCTKKGTKTFTCTVCGKTKNQEVSVVAHKFTTWKTTTAATALAPAKQTHKCSTCGKTETRNYGNKLKPSIKVNISSILLKTRQKTTLLRVSGLAKGDSIVSWKSSNTNIAKVYRRSNGTCTIQAGTRSGKAIITIALRSGLKKNITVTVQKTTVKTTKITGVATSLKLKRNQKATLKPVLQPLTSGEKITYKSSNTKIAIVNSKGQITARSKGTATITVTSGRKSVRCKVIVN</sequence>
<dbReference type="InterPro" id="IPR008964">
    <property type="entry name" value="Invasin/intimin_cell_adhesion"/>
</dbReference>
<dbReference type="InterPro" id="IPR003343">
    <property type="entry name" value="Big_2"/>
</dbReference>
<evidence type="ECO:0000259" key="6">
    <source>
        <dbReference type="SMART" id="SM00635"/>
    </source>
</evidence>
<dbReference type="EMBL" id="JBBMEI010000005">
    <property type="protein sequence ID" value="MEQ2357312.1"/>
    <property type="molecule type" value="Genomic_DNA"/>
</dbReference>
<evidence type="ECO:0000256" key="1">
    <source>
        <dbReference type="ARBA" id="ARBA00022723"/>
    </source>
</evidence>
<dbReference type="Pfam" id="PF02368">
    <property type="entry name" value="Big_2"/>
    <property type="match status" value="1"/>
</dbReference>
<dbReference type="SUPFAM" id="SSF49373">
    <property type="entry name" value="Invasin/intimin cell-adhesion fragments"/>
    <property type="match status" value="2"/>
</dbReference>
<evidence type="ECO:0000313" key="7">
    <source>
        <dbReference type="EMBL" id="MEQ2357312.1"/>
    </source>
</evidence>
<dbReference type="PANTHER" id="PTHR24399:SF70">
    <property type="entry name" value="C2H2-TYPE DOMAIN-CONTAINING PROTEIN"/>
    <property type="match status" value="1"/>
</dbReference>
<gene>
    <name evidence="7" type="ORF">WMO75_02960</name>
</gene>
<keyword evidence="1" id="KW-0479">Metal-binding</keyword>
<feature type="signal peptide" evidence="5">
    <location>
        <begin position="1"/>
        <end position="19"/>
    </location>
</feature>
<keyword evidence="5" id="KW-0732">Signal</keyword>
<feature type="region of interest" description="Disordered" evidence="4">
    <location>
        <begin position="35"/>
        <end position="99"/>
    </location>
</feature>
<evidence type="ECO:0000256" key="5">
    <source>
        <dbReference type="SAM" id="SignalP"/>
    </source>
</evidence>
<dbReference type="InterPro" id="IPR035940">
    <property type="entry name" value="CAP_sf"/>
</dbReference>